<dbReference type="STRING" id="283909.R7UT22"/>
<dbReference type="OrthoDB" id="115198at2759"/>
<dbReference type="AlphaFoldDB" id="R7UT22"/>
<comment type="similarity">
    <text evidence="2 10">Belongs to the glycosyltransferase 31 family.</text>
</comment>
<reference evidence="12" key="3">
    <citation type="submission" date="2015-06" db="UniProtKB">
        <authorList>
            <consortium name="EnsemblMetazoa"/>
        </authorList>
    </citation>
    <scope>IDENTIFICATION</scope>
</reference>
<evidence type="ECO:0000256" key="8">
    <source>
        <dbReference type="ARBA" id="ARBA00023034"/>
    </source>
</evidence>
<dbReference type="GO" id="GO:0006493">
    <property type="term" value="P:protein O-linked glycosylation"/>
    <property type="evidence" value="ECO:0007669"/>
    <property type="project" value="TreeGrafter"/>
</dbReference>
<keyword evidence="5" id="KW-0812">Transmembrane</keyword>
<evidence type="ECO:0000256" key="1">
    <source>
        <dbReference type="ARBA" id="ARBA00004323"/>
    </source>
</evidence>
<keyword evidence="3 10" id="KW-0328">Glycosyltransferase</keyword>
<evidence type="ECO:0000256" key="5">
    <source>
        <dbReference type="ARBA" id="ARBA00022692"/>
    </source>
</evidence>
<keyword evidence="6" id="KW-0735">Signal-anchor</keyword>
<dbReference type="FunCoup" id="R7UT22">
    <property type="interactions" value="90"/>
</dbReference>
<dbReference type="OMA" id="QPYSINE"/>
<comment type="subcellular location">
    <subcellularLocation>
        <location evidence="1 10">Golgi apparatus membrane</location>
        <topology evidence="1 10">Single-pass type II membrane protein</topology>
    </subcellularLocation>
</comment>
<dbReference type="HOGENOM" id="CLU_036849_2_0_1"/>
<evidence type="ECO:0000256" key="10">
    <source>
        <dbReference type="RuleBase" id="RU363063"/>
    </source>
</evidence>
<reference evidence="11 13" key="2">
    <citation type="journal article" date="2013" name="Nature">
        <title>Insights into bilaterian evolution from three spiralian genomes.</title>
        <authorList>
            <person name="Simakov O."/>
            <person name="Marletaz F."/>
            <person name="Cho S.J."/>
            <person name="Edsinger-Gonzales E."/>
            <person name="Havlak P."/>
            <person name="Hellsten U."/>
            <person name="Kuo D.H."/>
            <person name="Larsson T."/>
            <person name="Lv J."/>
            <person name="Arendt D."/>
            <person name="Savage R."/>
            <person name="Osoegawa K."/>
            <person name="de Jong P."/>
            <person name="Grimwood J."/>
            <person name="Chapman J.A."/>
            <person name="Shapiro H."/>
            <person name="Aerts A."/>
            <person name="Otillar R.P."/>
            <person name="Terry A.Y."/>
            <person name="Boore J.L."/>
            <person name="Grigoriev I.V."/>
            <person name="Lindberg D.R."/>
            <person name="Seaver E.C."/>
            <person name="Weisblat D.A."/>
            <person name="Putnam N.H."/>
            <person name="Rokhsar D.S."/>
        </authorList>
    </citation>
    <scope>NUCLEOTIDE SEQUENCE</scope>
    <source>
        <strain evidence="11 13">I ESC-2004</strain>
    </source>
</reference>
<keyword evidence="13" id="KW-1185">Reference proteome</keyword>
<dbReference type="FunFam" id="3.90.550.50:FF:000028">
    <property type="entry name" value="Hexosyltransferase"/>
    <property type="match status" value="1"/>
</dbReference>
<evidence type="ECO:0000256" key="2">
    <source>
        <dbReference type="ARBA" id="ARBA00008661"/>
    </source>
</evidence>
<dbReference type="GO" id="GO:0000139">
    <property type="term" value="C:Golgi membrane"/>
    <property type="evidence" value="ECO:0007669"/>
    <property type="project" value="UniProtKB-SubCell"/>
</dbReference>
<protein>
    <recommendedName>
        <fullName evidence="10">Hexosyltransferase</fullName>
        <ecNumber evidence="10">2.4.1.-</ecNumber>
    </recommendedName>
</protein>
<keyword evidence="7" id="KW-1133">Transmembrane helix</keyword>
<reference evidence="13" key="1">
    <citation type="submission" date="2012-12" db="EMBL/GenBank/DDBJ databases">
        <authorList>
            <person name="Hellsten U."/>
            <person name="Grimwood J."/>
            <person name="Chapman J.A."/>
            <person name="Shapiro H."/>
            <person name="Aerts A."/>
            <person name="Otillar R.P."/>
            <person name="Terry A.Y."/>
            <person name="Boore J.L."/>
            <person name="Simakov O."/>
            <person name="Marletaz F."/>
            <person name="Cho S.-J."/>
            <person name="Edsinger-Gonzales E."/>
            <person name="Havlak P."/>
            <person name="Kuo D.-H."/>
            <person name="Larsson T."/>
            <person name="Lv J."/>
            <person name="Arendt D."/>
            <person name="Savage R."/>
            <person name="Osoegawa K."/>
            <person name="de Jong P."/>
            <person name="Lindberg D.R."/>
            <person name="Seaver E.C."/>
            <person name="Weisblat D.A."/>
            <person name="Putnam N.H."/>
            <person name="Grigoriev I.V."/>
            <person name="Rokhsar D.S."/>
        </authorList>
    </citation>
    <scope>NUCLEOTIDE SEQUENCE</scope>
    <source>
        <strain evidence="13">I ESC-2004</strain>
    </source>
</reference>
<dbReference type="Proteomes" id="UP000014760">
    <property type="component" value="Unassembled WGS sequence"/>
</dbReference>
<evidence type="ECO:0000256" key="7">
    <source>
        <dbReference type="ARBA" id="ARBA00022989"/>
    </source>
</evidence>
<keyword evidence="8 10" id="KW-0333">Golgi apparatus</keyword>
<dbReference type="Pfam" id="PF01762">
    <property type="entry name" value="Galactosyl_T"/>
    <property type="match status" value="1"/>
</dbReference>
<gene>
    <name evidence="11" type="ORF">CAPTEDRAFT_148283</name>
</gene>
<dbReference type="EMBL" id="AMQN01007382">
    <property type="status" value="NOT_ANNOTATED_CDS"/>
    <property type="molecule type" value="Genomic_DNA"/>
</dbReference>
<dbReference type="Gene3D" id="3.90.550.50">
    <property type="match status" value="1"/>
</dbReference>
<proteinExistence type="inferred from homology"/>
<dbReference type="EMBL" id="KB300556">
    <property type="protein sequence ID" value="ELU06541.1"/>
    <property type="molecule type" value="Genomic_DNA"/>
</dbReference>
<accession>R7UT22</accession>
<keyword evidence="4" id="KW-0808">Transferase</keyword>
<evidence type="ECO:0000313" key="11">
    <source>
        <dbReference type="EMBL" id="ELU06541.1"/>
    </source>
</evidence>
<dbReference type="GO" id="GO:0016758">
    <property type="term" value="F:hexosyltransferase activity"/>
    <property type="evidence" value="ECO:0007669"/>
    <property type="project" value="InterPro"/>
</dbReference>
<organism evidence="11">
    <name type="scientific">Capitella teleta</name>
    <name type="common">Polychaete worm</name>
    <dbReference type="NCBI Taxonomy" id="283909"/>
    <lineage>
        <taxon>Eukaryota</taxon>
        <taxon>Metazoa</taxon>
        <taxon>Spiralia</taxon>
        <taxon>Lophotrochozoa</taxon>
        <taxon>Annelida</taxon>
        <taxon>Polychaeta</taxon>
        <taxon>Sedentaria</taxon>
        <taxon>Scolecida</taxon>
        <taxon>Capitellidae</taxon>
        <taxon>Capitella</taxon>
    </lineage>
</organism>
<evidence type="ECO:0000256" key="4">
    <source>
        <dbReference type="ARBA" id="ARBA00022679"/>
    </source>
</evidence>
<dbReference type="PANTHER" id="PTHR11214">
    <property type="entry name" value="BETA-1,3-N-ACETYLGLUCOSAMINYLTRANSFERASE"/>
    <property type="match status" value="1"/>
</dbReference>
<sequence length="371" mass="43386">MLPRRSMVLRYALCLIFPCAILFLWVTGPSESESFLLRLLHQPLNETALRDELGVLERLLNITLPEKNRSIEELYGLVQNLRSQVPVNPHDFAYLINPKKVCSDGNIFLLTYVHSAPAHHKRRMAIRETWGHPRNIPDVKIRVVFLMGYSEEKSYQDALQMESDMYGDIIQENFLDSYRNLTYKAIEGLKWITHHCSQARFILKTDDDIFVNIFSLVTHLQSVFAEAALPNKLLLCLVWYHMKVVRDPKSKWYIPYHEFKEDFFPTYCSGSAFVMTPDVVRGMYNASLHTPFFWVDDYYVTGLLAHKVGVKHKKFNTVYVLGPSTFLQKFTEEDKWRTLVFGHVHNLNYVFRVWNMILEDRANKPSALKIS</sequence>
<evidence type="ECO:0000313" key="13">
    <source>
        <dbReference type="Proteomes" id="UP000014760"/>
    </source>
</evidence>
<name>R7UT22_CAPTE</name>
<evidence type="ECO:0000256" key="3">
    <source>
        <dbReference type="ARBA" id="ARBA00022676"/>
    </source>
</evidence>
<evidence type="ECO:0000313" key="12">
    <source>
        <dbReference type="EnsemblMetazoa" id="CapteP148283"/>
    </source>
</evidence>
<dbReference type="EnsemblMetazoa" id="CapteT148283">
    <property type="protein sequence ID" value="CapteP148283"/>
    <property type="gene ID" value="CapteG148283"/>
</dbReference>
<evidence type="ECO:0000256" key="9">
    <source>
        <dbReference type="ARBA" id="ARBA00023136"/>
    </source>
</evidence>
<evidence type="ECO:0000256" key="6">
    <source>
        <dbReference type="ARBA" id="ARBA00022968"/>
    </source>
</evidence>
<dbReference type="InterPro" id="IPR002659">
    <property type="entry name" value="Glyco_trans_31"/>
</dbReference>
<dbReference type="PANTHER" id="PTHR11214:SF364">
    <property type="entry name" value="HEXOSYLTRANSFERASE"/>
    <property type="match status" value="1"/>
</dbReference>
<dbReference type="EC" id="2.4.1.-" evidence="10"/>
<keyword evidence="9" id="KW-0472">Membrane</keyword>